<feature type="domain" description="EGF-like" evidence="13">
    <location>
        <begin position="1432"/>
        <end position="1473"/>
    </location>
</feature>
<evidence type="ECO:0000313" key="14">
    <source>
        <dbReference type="EMBL" id="KAK8729422.1"/>
    </source>
</evidence>
<comment type="caution">
    <text evidence="14">The sequence shown here is derived from an EMBL/GenBank/DDBJ whole genome shotgun (WGS) entry which is preliminary data.</text>
</comment>
<dbReference type="GO" id="GO:0005509">
    <property type="term" value="F:calcium ion binding"/>
    <property type="evidence" value="ECO:0007669"/>
    <property type="project" value="InterPro"/>
</dbReference>
<feature type="signal peptide" evidence="12">
    <location>
        <begin position="1"/>
        <end position="30"/>
    </location>
</feature>
<organism evidence="14 15">
    <name type="scientific">Cherax quadricarinatus</name>
    <name type="common">Australian red claw crayfish</name>
    <dbReference type="NCBI Taxonomy" id="27406"/>
    <lineage>
        <taxon>Eukaryota</taxon>
        <taxon>Metazoa</taxon>
        <taxon>Ecdysozoa</taxon>
        <taxon>Arthropoda</taxon>
        <taxon>Crustacea</taxon>
        <taxon>Multicrustacea</taxon>
        <taxon>Malacostraca</taxon>
        <taxon>Eumalacostraca</taxon>
        <taxon>Eucarida</taxon>
        <taxon>Decapoda</taxon>
        <taxon>Pleocyemata</taxon>
        <taxon>Astacidea</taxon>
        <taxon>Parastacoidea</taxon>
        <taxon>Parastacidae</taxon>
        <taxon>Cherax</taxon>
    </lineage>
</organism>
<feature type="domain" description="EGF-like" evidence="13">
    <location>
        <begin position="233"/>
        <end position="272"/>
    </location>
</feature>
<dbReference type="SMART" id="SM00179">
    <property type="entry name" value="EGF_CA"/>
    <property type="match status" value="28"/>
</dbReference>
<dbReference type="Pfam" id="PF14670">
    <property type="entry name" value="FXa_inhibition"/>
    <property type="match status" value="1"/>
</dbReference>
<keyword evidence="9 11" id="KW-1015">Disulfide bond</keyword>
<keyword evidence="5 11" id="KW-0245">EGF-like domain</keyword>
<gene>
    <name evidence="14" type="ORF">OTU49_008467</name>
</gene>
<dbReference type="SMART" id="SM00181">
    <property type="entry name" value="EGF"/>
    <property type="match status" value="23"/>
</dbReference>
<comment type="caution">
    <text evidence="11">Lacks conserved residue(s) required for the propagation of feature annotation.</text>
</comment>
<dbReference type="PROSITE" id="PS50026">
    <property type="entry name" value="EGF_3"/>
    <property type="match status" value="4"/>
</dbReference>
<dbReference type="InterPro" id="IPR001881">
    <property type="entry name" value="EGF-like_Ca-bd_dom"/>
</dbReference>
<dbReference type="SUPFAM" id="SSF57184">
    <property type="entry name" value="Growth factor receptor domain"/>
    <property type="match status" value="10"/>
</dbReference>
<evidence type="ECO:0000256" key="2">
    <source>
        <dbReference type="ARBA" id="ARBA00006127"/>
    </source>
</evidence>
<evidence type="ECO:0000256" key="5">
    <source>
        <dbReference type="ARBA" id="ARBA00022536"/>
    </source>
</evidence>
<dbReference type="InterPro" id="IPR018097">
    <property type="entry name" value="EGF_Ca-bd_CS"/>
</dbReference>
<sequence length="1781" mass="196090">MRSRTMKRPLRVRLGVYTALLLLLFTATAGDLEPTFGRCCAYGANWAREAQQCSTFPAPVSGIPSEHQSICITAAGICCLRYFRDEQCQKGKQAAQVGQDCVSSSNQGGEYFKDCCQGCKLGLFSGSMGMGCNMGFKFGFPWDSAFVQCCMQVAPGSAASFPDIGNKLVDLNNLYPGVISTTLTYSESDDLCARFAGKLCAHVCVPTPGSYRCQCRAGFTLSTDNKSCIQDALIDRCRQNNPCAHICRDTGVSIECSCNPGYNLAPDQRTCEDVNECSSGVHGCLPGEQVCYNQIGSYACINADGSLSSPGGVQHQTVSTGSATTHLGDARAGAALGSSSYDINNEVDPGIPGSILGRGALGVQGFPGTRVEHRYLDATHSQGRCPPGYNFNLDTIVCDDVDECEVTSGLCGRGAVCQNTIGSYTCAHIPVADCPPGFAFDLNQQSCLDIDECLDGSNNCNQTTHFCINTNGAFTCQQKGGPTDCIAGYKYSSQQQTCVDVDECLEELHGCNPEEETCRNTAGAYECDIKCDDGFHFSLSLQTCVDQDECVELPCESGWQCHNTAGSYQCLELPRAFCPAGYKPLNGTVSGCEDVDECAENLHTCHSLNEICINEIGKYRCEPTSTNEVDEGSKFEILTHATFQTPVQECPEGFGFDLNTSQCLDIDECSTNLDDCSVSERCINTLGSYTCRLRRRCSAGYATDLITGECKDVDECATGIASCLPGQICFNTEGAFECRVECQDGFRYDPTDAAVCVDIDECLESPCEFGKLCTNIEGSYICTSVTTQSTRTTTFTTTSATTTTTSRPPSSCPSGFGRNPNSLQCEDIDECRNQVCEPEQSCQNSYGSYRCIWLPCDRGYTRDSLTHECQDIDECEEGLHSCQVGVEQCVNNPGGHTCQPQPCASGFTRDSLDPRQCIDIDECKLAPCGPEEECINSNGSFRCRHLTPCSPGFRRDEESKECKDIDECIENAPCTREERCVNTFGSYRCRSLDCNAGYQRDEQGRCRDVDECVTGEHTCQVPKEECINTQGSYRCKTLPECPRGLIRDPSLLRCVDVDECTEGTHDCHEGERCYNQYGTYKCRASSNSCTKGFRYNAYQRRCKDIDECAEKADTCEGSTQTCVNSVGSFRCIDRQPTCDFGFQYDEELKACVDVDECRDGTHDCSPVETCVNRRGDYVCELTNDNLSNTVYTRDENDGEDYDVVLAKRPGGSSSKRIRCQDGYRYNRRRHSCVDIDECISNPCPENEICENTHGSFRCNCRTGFSREESSKKCEDQNECQLGSHTCSQSQRCDNTIGSFVCIRIAGCGTGYTLNHNTGECDDNDECKLNTHDCNQLGPKYQCFNIRGSFRCKEKTCPQNQILIQSGLCINLTCDKGFRPIEGICQDINECAEGIPCQRNEQCINTRGSYTCRSLLNCGAGYQMNEYGTQCIDIDECADGTHQCRGNQVCSNRQGGYICQCPTGFKFNEIRQCQDFNECETYPGSVCSGNAVCENTEGSFRCNCKEGFKQSNDGRTCLDVNECIEIPGICHHNCINVWGSHQCTCRAGHNLARDNRTCSDINECEEYRGRGRLCIGICVNTIGTFKCSCPDGYNLVADGRTCKDINECDSGNVCRGENEHCVNTHGGYKCNSITCPANYIRDTRHKNRCKKVSLYCLEDDESCHREPLSYSYNFLPLVSNLSLPTTGQVDLFTMRGPLWLSTTVQFELELESARAPLGVEAATREFFYLKHTSFNQAVISLVKSISGPQEIQLVLNMQLYQQGKYTGSAIAKLLIYVSEYDF</sequence>
<dbReference type="InterPro" id="IPR000152">
    <property type="entry name" value="EGF-type_Asp/Asn_hydroxyl_site"/>
</dbReference>
<keyword evidence="4" id="KW-0272">Extracellular matrix</keyword>
<evidence type="ECO:0000256" key="12">
    <source>
        <dbReference type="SAM" id="SignalP"/>
    </source>
</evidence>
<dbReference type="Pfam" id="PF22914">
    <property type="entry name" value="Fibulin_C"/>
    <property type="match status" value="1"/>
</dbReference>
<dbReference type="PANTHER" id="PTHR24034:SF111">
    <property type="entry name" value="FIBULIN-2-LIKE ISOFORM X1"/>
    <property type="match status" value="1"/>
</dbReference>
<evidence type="ECO:0000313" key="15">
    <source>
        <dbReference type="Proteomes" id="UP001445076"/>
    </source>
</evidence>
<dbReference type="FunFam" id="2.10.25.10:FF:000005">
    <property type="entry name" value="Fibrillin 2"/>
    <property type="match status" value="3"/>
</dbReference>
<evidence type="ECO:0000256" key="1">
    <source>
        <dbReference type="ARBA" id="ARBA00004498"/>
    </source>
</evidence>
<dbReference type="Pfam" id="PF12662">
    <property type="entry name" value="cEGF"/>
    <property type="match status" value="3"/>
</dbReference>
<keyword evidence="8" id="KW-0106">Calcium</keyword>
<dbReference type="InterPro" id="IPR049883">
    <property type="entry name" value="NOTCH1_EGF-like"/>
</dbReference>
<dbReference type="CDD" id="cd00054">
    <property type="entry name" value="EGF_CA"/>
    <property type="match status" value="8"/>
</dbReference>
<dbReference type="InterPro" id="IPR055088">
    <property type="entry name" value="Fibulin_C"/>
</dbReference>
<keyword evidence="3" id="KW-0964">Secreted</keyword>
<dbReference type="Proteomes" id="UP001445076">
    <property type="component" value="Unassembled WGS sequence"/>
</dbReference>
<accession>A0AAW0WC40</accession>
<dbReference type="EMBL" id="JARKIK010000067">
    <property type="protein sequence ID" value="KAK8729422.1"/>
    <property type="molecule type" value="Genomic_DNA"/>
</dbReference>
<feature type="disulfide bond" evidence="11">
    <location>
        <begin position="237"/>
        <end position="247"/>
    </location>
</feature>
<dbReference type="Pfam" id="PF07645">
    <property type="entry name" value="EGF_CA"/>
    <property type="match status" value="22"/>
</dbReference>
<dbReference type="PROSITE" id="PS01186">
    <property type="entry name" value="EGF_2"/>
    <property type="match status" value="6"/>
</dbReference>
<keyword evidence="15" id="KW-1185">Reference proteome</keyword>
<evidence type="ECO:0000256" key="9">
    <source>
        <dbReference type="ARBA" id="ARBA00023157"/>
    </source>
</evidence>
<dbReference type="FunFam" id="2.10.25.10:FF:000119">
    <property type="entry name" value="vitamin K-dependent protein S"/>
    <property type="match status" value="1"/>
</dbReference>
<comment type="subcellular location">
    <subcellularLocation>
        <location evidence="1">Secreted</location>
        <location evidence="1">Extracellular space</location>
        <location evidence="1">Extracellular matrix</location>
    </subcellularLocation>
</comment>
<dbReference type="SUPFAM" id="SSF57196">
    <property type="entry name" value="EGF/Laminin"/>
    <property type="match status" value="2"/>
</dbReference>
<evidence type="ECO:0000256" key="10">
    <source>
        <dbReference type="ARBA" id="ARBA00023180"/>
    </source>
</evidence>
<evidence type="ECO:0000256" key="4">
    <source>
        <dbReference type="ARBA" id="ARBA00022530"/>
    </source>
</evidence>
<comment type="similarity">
    <text evidence="2">Belongs to the fibulin family.</text>
</comment>
<keyword evidence="10" id="KW-0325">Glycoprotein</keyword>
<evidence type="ECO:0000256" key="11">
    <source>
        <dbReference type="PROSITE-ProRule" id="PRU00076"/>
    </source>
</evidence>
<dbReference type="InterPro" id="IPR050751">
    <property type="entry name" value="ECM_structural_protein"/>
</dbReference>
<evidence type="ECO:0000259" key="13">
    <source>
        <dbReference type="PROSITE" id="PS50026"/>
    </source>
</evidence>
<feature type="domain" description="EGF-like" evidence="13">
    <location>
        <begin position="1234"/>
        <end position="1274"/>
    </location>
</feature>
<evidence type="ECO:0000256" key="6">
    <source>
        <dbReference type="ARBA" id="ARBA00022729"/>
    </source>
</evidence>
<keyword evidence="6 12" id="KW-0732">Signal</keyword>
<dbReference type="FunFam" id="2.10.25.10:FF:000139">
    <property type="entry name" value="Fibulin-1"/>
    <property type="match status" value="1"/>
</dbReference>
<name>A0AAW0WC40_CHEQU</name>
<feature type="domain" description="EGF-like" evidence="13">
    <location>
        <begin position="1474"/>
        <end position="1517"/>
    </location>
</feature>
<dbReference type="InterPro" id="IPR009030">
    <property type="entry name" value="Growth_fac_rcpt_cys_sf"/>
</dbReference>
<proteinExistence type="inferred from homology"/>
<reference evidence="14 15" key="1">
    <citation type="journal article" date="2024" name="BMC Genomics">
        <title>Genome assembly of redclaw crayfish (Cherax quadricarinatus) provides insights into its immune adaptation and hypoxia tolerance.</title>
        <authorList>
            <person name="Liu Z."/>
            <person name="Zheng J."/>
            <person name="Li H."/>
            <person name="Fang K."/>
            <person name="Wang S."/>
            <person name="He J."/>
            <person name="Zhou D."/>
            <person name="Weng S."/>
            <person name="Chi M."/>
            <person name="Gu Z."/>
            <person name="He J."/>
            <person name="Li F."/>
            <person name="Wang M."/>
        </authorList>
    </citation>
    <scope>NUCLEOTIDE SEQUENCE [LARGE SCALE GENOMIC DNA]</scope>
    <source>
        <strain evidence="14">ZL_2023a</strain>
    </source>
</reference>
<dbReference type="PROSITE" id="PS01187">
    <property type="entry name" value="EGF_CA"/>
    <property type="match status" value="10"/>
</dbReference>
<keyword evidence="7" id="KW-0677">Repeat</keyword>
<dbReference type="Gene3D" id="2.10.25.10">
    <property type="entry name" value="Laminin"/>
    <property type="match status" value="27"/>
</dbReference>
<dbReference type="PANTHER" id="PTHR24034">
    <property type="entry name" value="EGF-LIKE DOMAIN-CONTAINING PROTEIN"/>
    <property type="match status" value="1"/>
</dbReference>
<dbReference type="PROSITE" id="PS00010">
    <property type="entry name" value="ASX_HYDROXYL"/>
    <property type="match status" value="4"/>
</dbReference>
<evidence type="ECO:0000256" key="8">
    <source>
        <dbReference type="ARBA" id="ARBA00022837"/>
    </source>
</evidence>
<feature type="chain" id="PRO_5043362534" description="EGF-like domain-containing protein" evidence="12">
    <location>
        <begin position="31"/>
        <end position="1781"/>
    </location>
</feature>
<evidence type="ECO:0000256" key="7">
    <source>
        <dbReference type="ARBA" id="ARBA00022737"/>
    </source>
</evidence>
<dbReference type="InterPro" id="IPR000742">
    <property type="entry name" value="EGF"/>
</dbReference>
<dbReference type="InterPro" id="IPR026823">
    <property type="entry name" value="cEGF"/>
</dbReference>
<protein>
    <recommendedName>
        <fullName evidence="13">EGF-like domain-containing protein</fullName>
    </recommendedName>
</protein>
<dbReference type="FunFam" id="2.10.25.10:FF:000038">
    <property type="entry name" value="Fibrillin 2"/>
    <property type="match status" value="1"/>
</dbReference>
<dbReference type="FunFam" id="2.10.25.10:FF:000240">
    <property type="entry name" value="Vitamin K-dependent protein S"/>
    <property type="match status" value="1"/>
</dbReference>
<evidence type="ECO:0000256" key="3">
    <source>
        <dbReference type="ARBA" id="ARBA00022525"/>
    </source>
</evidence>